<dbReference type="EMBL" id="CP047652">
    <property type="protein sequence ID" value="QHI95714.1"/>
    <property type="molecule type" value="Genomic_DNA"/>
</dbReference>
<feature type="transmembrane region" description="Helical" evidence="6">
    <location>
        <begin position="253"/>
        <end position="280"/>
    </location>
</feature>
<feature type="transmembrane region" description="Helical" evidence="6">
    <location>
        <begin position="319"/>
        <end position="341"/>
    </location>
</feature>
<reference evidence="7 8" key="1">
    <citation type="submission" date="2020-01" db="EMBL/GenBank/DDBJ databases">
        <title>Genome sequencing of strain KACC 21507.</title>
        <authorList>
            <person name="Heo J."/>
            <person name="Kim S.-J."/>
            <person name="Kim J.-S."/>
            <person name="Hong S.-B."/>
            <person name="Kwon S.-W."/>
        </authorList>
    </citation>
    <scope>NUCLEOTIDE SEQUENCE [LARGE SCALE GENOMIC DNA]</scope>
    <source>
        <strain evidence="7 8">KACC 21507</strain>
    </source>
</reference>
<evidence type="ECO:0000256" key="5">
    <source>
        <dbReference type="ARBA" id="ARBA00023136"/>
    </source>
</evidence>
<dbReference type="GO" id="GO:0016020">
    <property type="term" value="C:membrane"/>
    <property type="evidence" value="ECO:0007669"/>
    <property type="project" value="UniProtKB-SubCell"/>
</dbReference>
<evidence type="ECO:0000313" key="7">
    <source>
        <dbReference type="EMBL" id="QHI95714.1"/>
    </source>
</evidence>
<evidence type="ECO:0000313" key="8">
    <source>
        <dbReference type="Proteomes" id="UP000463975"/>
    </source>
</evidence>
<evidence type="ECO:0000256" key="1">
    <source>
        <dbReference type="ARBA" id="ARBA00004141"/>
    </source>
</evidence>
<evidence type="ECO:0000256" key="2">
    <source>
        <dbReference type="ARBA" id="ARBA00009773"/>
    </source>
</evidence>
<dbReference type="Proteomes" id="UP000463975">
    <property type="component" value="Chromosome"/>
</dbReference>
<keyword evidence="8" id="KW-1185">Reference proteome</keyword>
<protein>
    <submittedName>
        <fullName evidence="7">AI-2E family transporter</fullName>
    </submittedName>
</protein>
<organism evidence="7 8">
    <name type="scientific">Aristophania vespae</name>
    <dbReference type="NCBI Taxonomy" id="2697033"/>
    <lineage>
        <taxon>Bacteria</taxon>
        <taxon>Pseudomonadati</taxon>
        <taxon>Pseudomonadota</taxon>
        <taxon>Alphaproteobacteria</taxon>
        <taxon>Acetobacterales</taxon>
        <taxon>Acetobacteraceae</taxon>
        <taxon>Aristophania</taxon>
    </lineage>
</organism>
<comment type="similarity">
    <text evidence="2">Belongs to the autoinducer-2 exporter (AI-2E) (TC 2.A.86) family.</text>
</comment>
<comment type="subcellular location">
    <subcellularLocation>
        <location evidence="1">Membrane</location>
        <topology evidence="1">Multi-pass membrane protein</topology>
    </subcellularLocation>
</comment>
<evidence type="ECO:0000256" key="4">
    <source>
        <dbReference type="ARBA" id="ARBA00022989"/>
    </source>
</evidence>
<keyword evidence="3 6" id="KW-0812">Transmembrane</keyword>
<proteinExistence type="inferred from homology"/>
<dbReference type="PANTHER" id="PTHR21716">
    <property type="entry name" value="TRANSMEMBRANE PROTEIN"/>
    <property type="match status" value="1"/>
</dbReference>
<feature type="transmembrane region" description="Helical" evidence="6">
    <location>
        <begin position="226"/>
        <end position="247"/>
    </location>
</feature>
<dbReference type="KEGG" id="bomb:GT348_05080"/>
<evidence type="ECO:0000256" key="3">
    <source>
        <dbReference type="ARBA" id="ARBA00022692"/>
    </source>
</evidence>
<dbReference type="AlphaFoldDB" id="A0A6P1NGS8"/>
<feature type="transmembrane region" description="Helical" evidence="6">
    <location>
        <begin position="171"/>
        <end position="189"/>
    </location>
</feature>
<dbReference type="Pfam" id="PF01594">
    <property type="entry name" value="AI-2E_transport"/>
    <property type="match status" value="1"/>
</dbReference>
<dbReference type="PANTHER" id="PTHR21716:SF61">
    <property type="entry name" value="BLR8064 PROTEIN"/>
    <property type="match status" value="1"/>
</dbReference>
<accession>A0A6P1NGS8</accession>
<feature type="transmembrane region" description="Helical" evidence="6">
    <location>
        <begin position="287"/>
        <end position="307"/>
    </location>
</feature>
<gene>
    <name evidence="7" type="ORF">GT348_05080</name>
</gene>
<feature type="transmembrane region" description="Helical" evidence="6">
    <location>
        <begin position="75"/>
        <end position="97"/>
    </location>
</feature>
<evidence type="ECO:0000256" key="6">
    <source>
        <dbReference type="SAM" id="Phobius"/>
    </source>
</evidence>
<dbReference type="RefSeq" id="WP_160618790.1">
    <property type="nucleotide sequence ID" value="NZ_CP047652.1"/>
</dbReference>
<sequence length="371" mass="40782">MSNPSCPIPQKEEEIPTPPIRIQRRARGILALFFVIAGLYTIKNFLPALLWGGVFAISLWPLYHKVERKFGTSTWLPLIFTSLLALIFLIPVTFIGYKIIDEMHSALQWIENVRHTGLPVPSWVDELPFGSGQIHNWWQNNLSQSEKIQDFLHSLDLGHSVQVTRQVGSQLAHRSILFVFSLLTLFFLLKDGEVIIKKCLKASHRLFGSQGESLAAQVVSSVHGTLSGLVLVGLGEGAVMGVAYVVADAPQPLIFGFVTAICAMIPFLGWVAVTLVSLLIAAKGSMIAAIVVWVVGAIVLFLADHFVRPVLIGGSTKMPFLWVLLGILGGAEIWGLLGLFLGPAIMASLHLFWSLWTEGATRENVGRKLHR</sequence>
<name>A0A6P1NGS8_9PROT</name>
<keyword evidence="4 6" id="KW-1133">Transmembrane helix</keyword>
<dbReference type="InterPro" id="IPR002549">
    <property type="entry name" value="AI-2E-like"/>
</dbReference>
<keyword evidence="5 6" id="KW-0472">Membrane</keyword>
<feature type="transmembrane region" description="Helical" evidence="6">
    <location>
        <begin position="26"/>
        <end position="42"/>
    </location>
</feature>